<protein>
    <submittedName>
        <fullName evidence="3">Tripartite-type tricarboxylate transporter receptor subunit TctC</fullName>
    </submittedName>
</protein>
<dbReference type="PANTHER" id="PTHR42928">
    <property type="entry name" value="TRICARBOXYLATE-BINDING PROTEIN"/>
    <property type="match status" value="1"/>
</dbReference>
<dbReference type="Gene3D" id="3.40.190.150">
    <property type="entry name" value="Bordetella uptake gene, domain 1"/>
    <property type="match status" value="1"/>
</dbReference>
<evidence type="ECO:0000313" key="3">
    <source>
        <dbReference type="EMBL" id="RDI29426.1"/>
    </source>
</evidence>
<dbReference type="Gene3D" id="3.40.190.10">
    <property type="entry name" value="Periplasmic binding protein-like II"/>
    <property type="match status" value="1"/>
</dbReference>
<reference evidence="3 4" key="1">
    <citation type="submission" date="2018-07" db="EMBL/GenBank/DDBJ databases">
        <title>Genomic Encyclopedia of Type Strains, Phase IV (KMG-IV): sequencing the most valuable type-strain genomes for metagenomic binning, comparative biology and taxonomic classification.</title>
        <authorList>
            <person name="Goeker M."/>
        </authorList>
    </citation>
    <scope>NUCLEOTIDE SEQUENCE [LARGE SCALE GENOMIC DNA]</scope>
    <source>
        <strain evidence="3 4">DSM 21352</strain>
    </source>
</reference>
<dbReference type="PIRSF" id="PIRSF017082">
    <property type="entry name" value="YflP"/>
    <property type="match status" value="1"/>
</dbReference>
<dbReference type="AlphaFoldDB" id="A0A370FNW8"/>
<name>A0A370FNW8_9BURK</name>
<gene>
    <name evidence="3" type="ORF">DFR41_1011182</name>
</gene>
<keyword evidence="3" id="KW-0675">Receptor</keyword>
<proteinExistence type="inferred from homology"/>
<evidence type="ECO:0000313" key="4">
    <source>
        <dbReference type="Proteomes" id="UP000255265"/>
    </source>
</evidence>
<dbReference type="InterPro" id="IPR042100">
    <property type="entry name" value="Bug_dom1"/>
</dbReference>
<dbReference type="OrthoDB" id="8678477at2"/>
<evidence type="ECO:0000256" key="1">
    <source>
        <dbReference type="ARBA" id="ARBA00006987"/>
    </source>
</evidence>
<dbReference type="STRING" id="433924.NS331_17770"/>
<organism evidence="3 4">
    <name type="scientific">Pseudacidovorax intermedius</name>
    <dbReference type="NCBI Taxonomy" id="433924"/>
    <lineage>
        <taxon>Bacteria</taxon>
        <taxon>Pseudomonadati</taxon>
        <taxon>Pseudomonadota</taxon>
        <taxon>Betaproteobacteria</taxon>
        <taxon>Burkholderiales</taxon>
        <taxon>Comamonadaceae</taxon>
        <taxon>Pseudacidovorax</taxon>
    </lineage>
</organism>
<dbReference type="InterPro" id="IPR006311">
    <property type="entry name" value="TAT_signal"/>
</dbReference>
<feature type="chain" id="PRO_5016976520" evidence="2">
    <location>
        <begin position="45"/>
        <end position="348"/>
    </location>
</feature>
<feature type="signal peptide" evidence="2">
    <location>
        <begin position="1"/>
        <end position="44"/>
    </location>
</feature>
<dbReference type="SUPFAM" id="SSF53850">
    <property type="entry name" value="Periplasmic binding protein-like II"/>
    <property type="match status" value="1"/>
</dbReference>
<accession>A0A370FNW8</accession>
<dbReference type="Pfam" id="PF03401">
    <property type="entry name" value="TctC"/>
    <property type="match status" value="1"/>
</dbReference>
<evidence type="ECO:0000256" key="2">
    <source>
        <dbReference type="SAM" id="SignalP"/>
    </source>
</evidence>
<dbReference type="EMBL" id="QQAV01000001">
    <property type="protein sequence ID" value="RDI29426.1"/>
    <property type="molecule type" value="Genomic_DNA"/>
</dbReference>
<comment type="caution">
    <text evidence="3">The sequence shown here is derived from an EMBL/GenBank/DDBJ whole genome shotgun (WGS) entry which is preliminary data.</text>
</comment>
<keyword evidence="4" id="KW-1185">Reference proteome</keyword>
<sequence>MHRPVVHPPAAPLPARSTRRTLATALLGGLLAAAGWGTSAPASAADVAAWPDRPVKIVVPFPPGGAADVYARLVGQKLADITGNRQPIVIDNKPGAGGIIGTDVTAKSPADGSTFLMVTIGHAVNPFMYAKLPYDTRADFVPVGVVAEVPSIIVTGPALKDKSLKDLLAMARARPEEVQYASSGVGSTSHVGAALIESMAGVRMTHVPYKGAAPALQDVMADRVPLSVDIITSSLPMVTSGKLNAVAVTGAKRAPKLPNVPTVAEAGIPGYEFVSWYMLLAPAKTPRPVLEQVNAELRKVAALPDFRTRIEDTGGQVITTTLPQANDYLNAEFTRWAKVVKERNIKAD</sequence>
<dbReference type="PROSITE" id="PS51318">
    <property type="entry name" value="TAT"/>
    <property type="match status" value="1"/>
</dbReference>
<dbReference type="PANTHER" id="PTHR42928:SF5">
    <property type="entry name" value="BLR1237 PROTEIN"/>
    <property type="match status" value="1"/>
</dbReference>
<dbReference type="InterPro" id="IPR005064">
    <property type="entry name" value="BUG"/>
</dbReference>
<dbReference type="CDD" id="cd13578">
    <property type="entry name" value="PBP2_Bug27"/>
    <property type="match status" value="1"/>
</dbReference>
<comment type="similarity">
    <text evidence="1">Belongs to the UPF0065 (bug) family.</text>
</comment>
<dbReference type="Proteomes" id="UP000255265">
    <property type="component" value="Unassembled WGS sequence"/>
</dbReference>
<dbReference type="RefSeq" id="WP_114802006.1">
    <property type="nucleotide sequence ID" value="NZ_QQAV01000001.1"/>
</dbReference>
<keyword evidence="2" id="KW-0732">Signal</keyword>